<proteinExistence type="predicted"/>
<evidence type="ECO:0000313" key="3">
    <source>
        <dbReference type="Proteomes" id="UP000460298"/>
    </source>
</evidence>
<comment type="caution">
    <text evidence="2">The sequence shown here is derived from an EMBL/GenBank/DDBJ whole genome shotgun (WGS) entry which is preliminary data.</text>
</comment>
<gene>
    <name evidence="2" type="ORF">F9K24_20730</name>
</gene>
<dbReference type="Proteomes" id="UP000460298">
    <property type="component" value="Unassembled WGS sequence"/>
</dbReference>
<sequence length="171" mass="18268">MKGLLKGIDLKKLGRPALFGLAAFIGSIIAVQKVPLLDDQKKLKKILLPLVIGFILLKVAKKKEAQIAVLAGILPILGKAAAEYTGNESLTALIPVELGNVYELPITDPRAQALLNIVQPQPQTVQGEIMPPAFTPTVQVEVSGDEDFILRGDEDFVLSADGYDAGTAAHY</sequence>
<keyword evidence="1" id="KW-0472">Membrane</keyword>
<dbReference type="EMBL" id="WBUI01000036">
    <property type="protein sequence ID" value="KAB2929152.1"/>
    <property type="molecule type" value="Genomic_DNA"/>
</dbReference>
<name>A0A833GXF7_9LEPT</name>
<keyword evidence="1" id="KW-1133">Transmembrane helix</keyword>
<evidence type="ECO:0000256" key="1">
    <source>
        <dbReference type="SAM" id="Phobius"/>
    </source>
</evidence>
<feature type="transmembrane region" description="Helical" evidence="1">
    <location>
        <begin position="43"/>
        <end position="60"/>
    </location>
</feature>
<evidence type="ECO:0000313" key="2">
    <source>
        <dbReference type="EMBL" id="KAB2929152.1"/>
    </source>
</evidence>
<protein>
    <submittedName>
        <fullName evidence="2">Uncharacterized protein</fullName>
    </submittedName>
</protein>
<dbReference type="AlphaFoldDB" id="A0A833GXF7"/>
<feature type="transmembrane region" description="Helical" evidence="1">
    <location>
        <begin position="12"/>
        <end position="31"/>
    </location>
</feature>
<keyword evidence="1" id="KW-0812">Transmembrane</keyword>
<organism evidence="2 3">
    <name type="scientific">Leptonema illini</name>
    <dbReference type="NCBI Taxonomy" id="183"/>
    <lineage>
        <taxon>Bacteria</taxon>
        <taxon>Pseudomonadati</taxon>
        <taxon>Spirochaetota</taxon>
        <taxon>Spirochaetia</taxon>
        <taxon>Leptospirales</taxon>
        <taxon>Leptospiraceae</taxon>
        <taxon>Leptonema</taxon>
    </lineage>
</organism>
<accession>A0A833GXF7</accession>
<reference evidence="2 3" key="1">
    <citation type="submission" date="2019-10" db="EMBL/GenBank/DDBJ databases">
        <title>Extracellular Electron Transfer in a Candidatus Methanoperedens spp. Enrichment Culture.</title>
        <authorList>
            <person name="Berger S."/>
            <person name="Rangel Shaw D."/>
            <person name="Berben T."/>
            <person name="In 'T Zandt M."/>
            <person name="Frank J."/>
            <person name="Reimann J."/>
            <person name="Jetten M.S.M."/>
            <person name="Welte C.U."/>
        </authorList>
    </citation>
    <scope>NUCLEOTIDE SEQUENCE [LARGE SCALE GENOMIC DNA]</scope>
    <source>
        <strain evidence="2">SB12</strain>
    </source>
</reference>